<dbReference type="AlphaFoldDB" id="A0A843VED0"/>
<dbReference type="EMBL" id="NMUH01001273">
    <property type="protein sequence ID" value="MQL90793.1"/>
    <property type="molecule type" value="Genomic_DNA"/>
</dbReference>
<protein>
    <submittedName>
        <fullName evidence="1">Uncharacterized protein</fullName>
    </submittedName>
</protein>
<organism evidence="1 2">
    <name type="scientific">Colocasia esculenta</name>
    <name type="common">Wild taro</name>
    <name type="synonym">Arum esculentum</name>
    <dbReference type="NCBI Taxonomy" id="4460"/>
    <lineage>
        <taxon>Eukaryota</taxon>
        <taxon>Viridiplantae</taxon>
        <taxon>Streptophyta</taxon>
        <taxon>Embryophyta</taxon>
        <taxon>Tracheophyta</taxon>
        <taxon>Spermatophyta</taxon>
        <taxon>Magnoliopsida</taxon>
        <taxon>Liliopsida</taxon>
        <taxon>Araceae</taxon>
        <taxon>Aroideae</taxon>
        <taxon>Colocasieae</taxon>
        <taxon>Colocasia</taxon>
    </lineage>
</organism>
<dbReference type="Proteomes" id="UP000652761">
    <property type="component" value="Unassembled WGS sequence"/>
</dbReference>
<keyword evidence="2" id="KW-1185">Reference proteome</keyword>
<sequence>MYGREFEVSSRAMRKHNISFLVDYCVGTTFKHFVDHKWAKPIGYEFALGSGGHDVFLLDHDKISLFESSFFH</sequence>
<evidence type="ECO:0000313" key="2">
    <source>
        <dbReference type="Proteomes" id="UP000652761"/>
    </source>
</evidence>
<evidence type="ECO:0000313" key="1">
    <source>
        <dbReference type="EMBL" id="MQL90793.1"/>
    </source>
</evidence>
<comment type="caution">
    <text evidence="1">The sequence shown here is derived from an EMBL/GenBank/DDBJ whole genome shotgun (WGS) entry which is preliminary data.</text>
</comment>
<name>A0A843VED0_COLES</name>
<reference evidence="1" key="1">
    <citation type="submission" date="2017-07" db="EMBL/GenBank/DDBJ databases">
        <title>Taro Niue Genome Assembly and Annotation.</title>
        <authorList>
            <person name="Atibalentja N."/>
            <person name="Keating K."/>
            <person name="Fields C.J."/>
        </authorList>
    </citation>
    <scope>NUCLEOTIDE SEQUENCE</scope>
    <source>
        <strain evidence="1">Niue_2</strain>
        <tissue evidence="1">Leaf</tissue>
    </source>
</reference>
<gene>
    <name evidence="1" type="ORF">Taro_023397</name>
</gene>
<proteinExistence type="predicted"/>
<accession>A0A843VED0</accession>